<dbReference type="InterPro" id="IPR015890">
    <property type="entry name" value="Chorismate_C"/>
</dbReference>
<organism evidence="5 6">
    <name type="scientific">Labrys wisconsinensis</name>
    <dbReference type="NCBI Taxonomy" id="425677"/>
    <lineage>
        <taxon>Bacteria</taxon>
        <taxon>Pseudomonadati</taxon>
        <taxon>Pseudomonadota</taxon>
        <taxon>Alphaproteobacteria</taxon>
        <taxon>Hyphomicrobiales</taxon>
        <taxon>Xanthobacteraceae</taxon>
        <taxon>Labrys</taxon>
    </lineage>
</organism>
<dbReference type="NCBIfam" id="TIGR00553">
    <property type="entry name" value="pabB"/>
    <property type="match status" value="1"/>
</dbReference>
<proteinExistence type="predicted"/>
<dbReference type="EMBL" id="JAUSVX010000009">
    <property type="protein sequence ID" value="MDQ0471438.1"/>
    <property type="molecule type" value="Genomic_DNA"/>
</dbReference>
<protein>
    <recommendedName>
        <fullName evidence="1">aminodeoxychorismate synthase</fullName>
        <ecNumber evidence="1">2.6.1.85</ecNumber>
    </recommendedName>
</protein>
<dbReference type="InterPro" id="IPR005802">
    <property type="entry name" value="ADC_synth_comp_1"/>
</dbReference>
<keyword evidence="6" id="KW-1185">Reference proteome</keyword>
<accession>A0ABU0JAZ6</accession>
<dbReference type="Proteomes" id="UP001242480">
    <property type="component" value="Unassembled WGS sequence"/>
</dbReference>
<gene>
    <name evidence="5" type="ORF">QO011_004463</name>
</gene>
<dbReference type="Gene3D" id="3.60.120.10">
    <property type="entry name" value="Anthranilate synthase"/>
    <property type="match status" value="1"/>
</dbReference>
<sequence length="456" mass="49094">MTSTGKTLLIEIPWIDPMEAAARLAARPRLAFLDSAMPHATLGRWSYVAADPVGVFRVEDGRARWNGAALDEAPLPALRRLLADHRHEPVDGGPPFQGGAVGAFAYEAGRLFERLPRTAPAGAMPQVDLPFYDTLLALDGVERRAFVVAPHAAAAAGLREKLKAEPARPAPLPAFAWRDSRSRHAYEAEVARVIRYIRDGDIFQANLSHRFAATPETAPDPVAVYRALRRANPAPFAALLVDGERFIASSSPERFLKVTGREVETRPIKGTTRRTPYPREDFARAQLLSESEKDRAENVMIVDLLRNDLSRVCEPGSVAVPVLCGVESYASVHHLTSVVTGRLRQGRDALDLLAATFPGGSITGAPKIRAMEIIAELEGLDRGIYCGSIGWIGFDGAADLNIAIRTLAYDGREISVGAGGGITLLSDPAAEYEETLVKAERLLAAFAPAAAADDAA</sequence>
<name>A0ABU0JAZ6_9HYPH</name>
<evidence type="ECO:0000313" key="5">
    <source>
        <dbReference type="EMBL" id="MDQ0471438.1"/>
    </source>
</evidence>
<evidence type="ECO:0000256" key="2">
    <source>
        <dbReference type="ARBA" id="ARBA00022679"/>
    </source>
</evidence>
<feature type="domain" description="Anthranilate synthase component I N-terminal" evidence="4">
    <location>
        <begin position="14"/>
        <end position="146"/>
    </location>
</feature>
<dbReference type="PANTHER" id="PTHR11236:SF50">
    <property type="entry name" value="AMINODEOXYCHORISMATE SYNTHASE COMPONENT 1"/>
    <property type="match status" value="1"/>
</dbReference>
<evidence type="ECO:0000313" key="6">
    <source>
        <dbReference type="Proteomes" id="UP001242480"/>
    </source>
</evidence>
<dbReference type="PANTHER" id="PTHR11236">
    <property type="entry name" value="AMINOBENZOATE/ANTHRANILATE SYNTHASE"/>
    <property type="match status" value="1"/>
</dbReference>
<evidence type="ECO:0000259" key="3">
    <source>
        <dbReference type="Pfam" id="PF00425"/>
    </source>
</evidence>
<dbReference type="InterPro" id="IPR019999">
    <property type="entry name" value="Anth_synth_I-like"/>
</dbReference>
<dbReference type="Pfam" id="PF00425">
    <property type="entry name" value="Chorismate_bind"/>
    <property type="match status" value="1"/>
</dbReference>
<comment type="caution">
    <text evidence="5">The sequence shown here is derived from an EMBL/GenBank/DDBJ whole genome shotgun (WGS) entry which is preliminary data.</text>
</comment>
<dbReference type="SUPFAM" id="SSF56322">
    <property type="entry name" value="ADC synthase"/>
    <property type="match status" value="1"/>
</dbReference>
<dbReference type="InterPro" id="IPR005801">
    <property type="entry name" value="ADC_synthase"/>
</dbReference>
<dbReference type="EC" id="2.6.1.85" evidence="1"/>
<dbReference type="Pfam" id="PF04715">
    <property type="entry name" value="Anth_synt_I_N"/>
    <property type="match status" value="1"/>
</dbReference>
<dbReference type="PRINTS" id="PR00095">
    <property type="entry name" value="ANTSNTHASEI"/>
</dbReference>
<feature type="domain" description="Chorismate-utilising enzyme C-terminal" evidence="3">
    <location>
        <begin position="183"/>
        <end position="438"/>
    </location>
</feature>
<reference evidence="5 6" key="1">
    <citation type="submission" date="2023-07" db="EMBL/GenBank/DDBJ databases">
        <title>Genomic Encyclopedia of Type Strains, Phase IV (KMG-IV): sequencing the most valuable type-strain genomes for metagenomic binning, comparative biology and taxonomic classification.</title>
        <authorList>
            <person name="Goeker M."/>
        </authorList>
    </citation>
    <scope>NUCLEOTIDE SEQUENCE [LARGE SCALE GENOMIC DNA]</scope>
    <source>
        <strain evidence="5 6">DSM 19619</strain>
    </source>
</reference>
<dbReference type="InterPro" id="IPR006805">
    <property type="entry name" value="Anth_synth_I_N"/>
</dbReference>
<dbReference type="RefSeq" id="WP_307276587.1">
    <property type="nucleotide sequence ID" value="NZ_JAUSVX010000009.1"/>
</dbReference>
<dbReference type="GO" id="GO:0046820">
    <property type="term" value="F:4-amino-4-deoxychorismate synthase activity"/>
    <property type="evidence" value="ECO:0007669"/>
    <property type="project" value="UniProtKB-EC"/>
</dbReference>
<keyword evidence="5" id="KW-0032">Aminotransferase</keyword>
<keyword evidence="2 5" id="KW-0808">Transferase</keyword>
<evidence type="ECO:0000256" key="1">
    <source>
        <dbReference type="ARBA" id="ARBA00013139"/>
    </source>
</evidence>
<evidence type="ECO:0000259" key="4">
    <source>
        <dbReference type="Pfam" id="PF04715"/>
    </source>
</evidence>